<dbReference type="Proteomes" id="UP000048984">
    <property type="component" value="Unassembled WGS sequence"/>
</dbReference>
<evidence type="ECO:0000313" key="1">
    <source>
        <dbReference type="EMBL" id="KPL51722.1"/>
    </source>
</evidence>
<comment type="caution">
    <text evidence="1">The sequence shown here is derived from an EMBL/GenBank/DDBJ whole genome shotgun (WGS) entry which is preliminary data.</text>
</comment>
<dbReference type="EMBL" id="LJYW01000001">
    <property type="protein sequence ID" value="KPL51722.1"/>
    <property type="molecule type" value="Genomic_DNA"/>
</dbReference>
<organism evidence="1 2">
    <name type="scientific">Prosthecodimorpha hirschii</name>
    <dbReference type="NCBI Taxonomy" id="665126"/>
    <lineage>
        <taxon>Bacteria</taxon>
        <taxon>Pseudomonadati</taxon>
        <taxon>Pseudomonadota</taxon>
        <taxon>Alphaproteobacteria</taxon>
        <taxon>Hyphomicrobiales</taxon>
        <taxon>Ancalomicrobiaceae</taxon>
        <taxon>Prosthecodimorpha</taxon>
    </lineage>
</organism>
<accession>A0A0P6VY80</accession>
<reference evidence="1 2" key="1">
    <citation type="submission" date="2015-09" db="EMBL/GenBank/DDBJ databases">
        <authorList>
            <person name="Jackson K.R."/>
            <person name="Lunt B.L."/>
            <person name="Fisher J.N.B."/>
            <person name="Gardner A.V."/>
            <person name="Bailey M.E."/>
            <person name="Deus L.M."/>
            <person name="Earl A.S."/>
            <person name="Gibby P.D."/>
            <person name="Hartmann K.A."/>
            <person name="Liu J.E."/>
            <person name="Manci A.M."/>
            <person name="Nielsen D.A."/>
            <person name="Solomon M.B."/>
            <person name="Breakwell D.P."/>
            <person name="Burnett S.H."/>
            <person name="Grose J.H."/>
        </authorList>
    </citation>
    <scope>NUCLEOTIDE SEQUENCE [LARGE SCALE GENOMIC DNA]</scope>
    <source>
        <strain evidence="1 2">16</strain>
    </source>
</reference>
<evidence type="ECO:0008006" key="3">
    <source>
        <dbReference type="Google" id="ProtNLM"/>
    </source>
</evidence>
<dbReference type="InterPro" id="IPR037479">
    <property type="entry name" value="Tauto_MSAD"/>
</dbReference>
<sequence>MPLVRIDVPEALAAGRVRGLADAVHQALVATAGVPEADRFHVVARHAADGLTIDPTYLGVERSAEAAIVTITFRRGRTDDQKRALYRAIADGAAERAGLRPQDVMVVVIENGPADWSFGDGLAQYAPG</sequence>
<dbReference type="AlphaFoldDB" id="A0A0P6VY80"/>
<name>A0A0P6VY80_9HYPH</name>
<proteinExistence type="predicted"/>
<dbReference type="SUPFAM" id="SSF55331">
    <property type="entry name" value="Tautomerase/MIF"/>
    <property type="match status" value="1"/>
</dbReference>
<protein>
    <recommendedName>
        <fullName evidence="3">Tautomerase</fullName>
    </recommendedName>
</protein>
<dbReference type="Pfam" id="PF14552">
    <property type="entry name" value="Tautomerase_2"/>
    <property type="match status" value="1"/>
</dbReference>
<dbReference type="STRING" id="665126.ABB55_05340"/>
<keyword evidence="2" id="KW-1185">Reference proteome</keyword>
<gene>
    <name evidence="1" type="ORF">ABB55_05340</name>
</gene>
<dbReference type="RefSeq" id="WP_054357885.1">
    <property type="nucleotide sequence ID" value="NZ_LJYW01000001.1"/>
</dbReference>
<dbReference type="InterPro" id="IPR014347">
    <property type="entry name" value="Tautomerase/MIF_sf"/>
</dbReference>
<dbReference type="PANTHER" id="PTHR38460:SF1">
    <property type="entry name" value="TAUTOMERASE YOLI-RELATED"/>
    <property type="match status" value="1"/>
</dbReference>
<dbReference type="Gene3D" id="3.30.429.10">
    <property type="entry name" value="Macrophage Migration Inhibitory Factor"/>
    <property type="match status" value="1"/>
</dbReference>
<dbReference type="PANTHER" id="PTHR38460">
    <property type="entry name" value="TAUTOMERASE YOLI-RELATED"/>
    <property type="match status" value="1"/>
</dbReference>
<reference evidence="1 2" key="2">
    <citation type="submission" date="2015-10" db="EMBL/GenBank/DDBJ databases">
        <title>Draft Genome Sequence of Prosthecomicrobium hirschii ATCC 27832.</title>
        <authorList>
            <person name="Daniel J."/>
            <person name="Givan S.A."/>
            <person name="Brun Y.V."/>
            <person name="Brown P.J."/>
        </authorList>
    </citation>
    <scope>NUCLEOTIDE SEQUENCE [LARGE SCALE GENOMIC DNA]</scope>
    <source>
        <strain evidence="1 2">16</strain>
    </source>
</reference>
<evidence type="ECO:0000313" key="2">
    <source>
        <dbReference type="Proteomes" id="UP000048984"/>
    </source>
</evidence>